<dbReference type="SUPFAM" id="SSF53756">
    <property type="entry name" value="UDP-Glycosyltransferase/glycogen phosphorylase"/>
    <property type="match status" value="1"/>
</dbReference>
<protein>
    <submittedName>
        <fullName evidence="4">Glycosyl transferase, group 1 family protein</fullName>
    </submittedName>
</protein>
<dbReference type="Pfam" id="PF00534">
    <property type="entry name" value="Glycos_transf_1"/>
    <property type="match status" value="1"/>
</dbReference>
<dbReference type="Proteomes" id="UP000266313">
    <property type="component" value="Chromosome"/>
</dbReference>
<evidence type="ECO:0000313" key="5">
    <source>
        <dbReference type="Proteomes" id="UP000266313"/>
    </source>
</evidence>
<accession>A0A250KW48</accession>
<proteinExistence type="predicted"/>
<evidence type="ECO:0000256" key="1">
    <source>
        <dbReference type="ARBA" id="ARBA00022676"/>
    </source>
</evidence>
<dbReference type="KEGG" id="mmai:sS8_3258"/>
<dbReference type="GO" id="GO:1901135">
    <property type="term" value="P:carbohydrate derivative metabolic process"/>
    <property type="evidence" value="ECO:0007669"/>
    <property type="project" value="UniProtKB-ARBA"/>
</dbReference>
<reference evidence="4 5" key="1">
    <citation type="submission" date="2016-12" db="EMBL/GenBank/DDBJ databases">
        <title>Genome sequencing of Methylocaldum marinum.</title>
        <authorList>
            <person name="Takeuchi M."/>
            <person name="Kamagata Y."/>
            <person name="Hiraoka S."/>
            <person name="Oshima K."/>
            <person name="Hattori M."/>
            <person name="Iwasaki W."/>
        </authorList>
    </citation>
    <scope>NUCLEOTIDE SEQUENCE [LARGE SCALE GENOMIC DNA]</scope>
    <source>
        <strain evidence="4 5">S8</strain>
    </source>
</reference>
<dbReference type="InterPro" id="IPR001296">
    <property type="entry name" value="Glyco_trans_1"/>
</dbReference>
<feature type="domain" description="Glycosyl transferase family 1" evidence="3">
    <location>
        <begin position="165"/>
        <end position="330"/>
    </location>
</feature>
<dbReference type="PANTHER" id="PTHR12526:SF510">
    <property type="entry name" value="D-INOSITOL 3-PHOSPHATE GLYCOSYLTRANSFERASE"/>
    <property type="match status" value="1"/>
</dbReference>
<name>A0A250KW48_9GAMM</name>
<evidence type="ECO:0000256" key="2">
    <source>
        <dbReference type="ARBA" id="ARBA00022679"/>
    </source>
</evidence>
<keyword evidence="1" id="KW-0328">Glycosyltransferase</keyword>
<sequence>MYPSLHILGSRQFGGADQFYVRLLGALHEAGQRVIAVNRSGSPVAEALKSSFIEQVHLPLANQWDLWSVWRIRELVARRQPCIVQTYMGRATRLTRLPSATKAVHIARLGGFYKIDGYYRHAHAWVGNTQAICDFLVRSGIPANRVFHIGNFVPEPAVFSSQDVQALRHEHDVPGDAFVLFALGRLIDKKGFDDLLHAFAELPAESSGRPLFLLVAGDGPAADRLKALSESLGLGSRVRWLGWQQPEPFYAAADLFVCPSRHEPLGNVILEAWNYRLPVVSTATDGAVELVDEGRTGLLAPCGDPAALAARIREASRLSDNDRKALGEAGHSCLQSRYSRAAVVDAYLELYQRLMAERGC</sequence>
<dbReference type="Gene3D" id="3.40.50.2000">
    <property type="entry name" value="Glycogen Phosphorylase B"/>
    <property type="match status" value="2"/>
</dbReference>
<dbReference type="EMBL" id="AP017928">
    <property type="protein sequence ID" value="BBA35201.1"/>
    <property type="molecule type" value="Genomic_DNA"/>
</dbReference>
<evidence type="ECO:0000313" key="4">
    <source>
        <dbReference type="EMBL" id="BBA35201.1"/>
    </source>
</evidence>
<evidence type="ECO:0000259" key="3">
    <source>
        <dbReference type="Pfam" id="PF00534"/>
    </source>
</evidence>
<dbReference type="PANTHER" id="PTHR12526">
    <property type="entry name" value="GLYCOSYLTRANSFERASE"/>
    <property type="match status" value="1"/>
</dbReference>
<dbReference type="CDD" id="cd03811">
    <property type="entry name" value="GT4_GT28_WabH-like"/>
    <property type="match status" value="1"/>
</dbReference>
<dbReference type="OrthoDB" id="4611853at2"/>
<organism evidence="4 5">
    <name type="scientific">Methylocaldum marinum</name>
    <dbReference type="NCBI Taxonomy" id="1432792"/>
    <lineage>
        <taxon>Bacteria</taxon>
        <taxon>Pseudomonadati</taxon>
        <taxon>Pseudomonadota</taxon>
        <taxon>Gammaproteobacteria</taxon>
        <taxon>Methylococcales</taxon>
        <taxon>Methylococcaceae</taxon>
        <taxon>Methylocaldum</taxon>
    </lineage>
</organism>
<gene>
    <name evidence="4" type="ORF">sS8_3258</name>
</gene>
<dbReference type="AlphaFoldDB" id="A0A250KW48"/>
<keyword evidence="5" id="KW-1185">Reference proteome</keyword>
<dbReference type="RefSeq" id="WP_119630444.1">
    <property type="nucleotide sequence ID" value="NZ_AP017928.1"/>
</dbReference>
<keyword evidence="2 4" id="KW-0808">Transferase</keyword>
<dbReference type="GO" id="GO:0016757">
    <property type="term" value="F:glycosyltransferase activity"/>
    <property type="evidence" value="ECO:0007669"/>
    <property type="project" value="UniProtKB-KW"/>
</dbReference>